<proteinExistence type="predicted"/>
<keyword evidence="3" id="KW-1185">Reference proteome</keyword>
<dbReference type="EMBL" id="KZ680209">
    <property type="protein sequence ID" value="PTB68890.1"/>
    <property type="molecule type" value="Genomic_DNA"/>
</dbReference>
<accession>A0A2T4BHV9</accession>
<dbReference type="RefSeq" id="XP_024752210.1">
    <property type="nucleotide sequence ID" value="XM_024892364.1"/>
</dbReference>
<name>A0A2T4BHV9_9HYPO</name>
<feature type="compositionally biased region" description="Basic and acidic residues" evidence="1">
    <location>
        <begin position="132"/>
        <end position="145"/>
    </location>
</feature>
<dbReference type="AlphaFoldDB" id="A0A2T4BHV9"/>
<evidence type="ECO:0000313" key="2">
    <source>
        <dbReference type="EMBL" id="PTB68890.1"/>
    </source>
</evidence>
<sequence length="159" mass="17776">MHLHTILAPTIPQRILALSPLDSTCRQTLRCPTAAAPPPPATAFARCPALLCPALLPFSLLPTRTSCSASSNVLALARLKRTISYYFCYDALLLLTSLRHKITIPTLKIWEKLEKRRRRKPTAQEPTGGPCTDDRSRTCDRRTSTKPEALSTWTHQKEN</sequence>
<evidence type="ECO:0000256" key="1">
    <source>
        <dbReference type="SAM" id="MobiDB-lite"/>
    </source>
</evidence>
<feature type="region of interest" description="Disordered" evidence="1">
    <location>
        <begin position="116"/>
        <end position="159"/>
    </location>
</feature>
<evidence type="ECO:0000313" key="3">
    <source>
        <dbReference type="Proteomes" id="UP000241546"/>
    </source>
</evidence>
<organism evidence="2 3">
    <name type="scientific">Trichoderma citrinoviride</name>
    <dbReference type="NCBI Taxonomy" id="58853"/>
    <lineage>
        <taxon>Eukaryota</taxon>
        <taxon>Fungi</taxon>
        <taxon>Dikarya</taxon>
        <taxon>Ascomycota</taxon>
        <taxon>Pezizomycotina</taxon>
        <taxon>Sordariomycetes</taxon>
        <taxon>Hypocreomycetidae</taxon>
        <taxon>Hypocreales</taxon>
        <taxon>Hypocreaceae</taxon>
        <taxon>Trichoderma</taxon>
    </lineage>
</organism>
<protein>
    <submittedName>
        <fullName evidence="2">Uncharacterized protein</fullName>
    </submittedName>
</protein>
<reference evidence="3" key="1">
    <citation type="submission" date="2016-07" db="EMBL/GenBank/DDBJ databases">
        <title>Multiple horizontal gene transfer events from other fungi enriched the ability of initially mycotrophic Trichoderma (Ascomycota) to feed on dead plant biomass.</title>
        <authorList>
            <consortium name="DOE Joint Genome Institute"/>
            <person name="Atanasova L."/>
            <person name="Chenthamara K."/>
            <person name="Zhang J."/>
            <person name="Grujic M."/>
            <person name="Henrissat B."/>
            <person name="Kuo A."/>
            <person name="Aerts A."/>
            <person name="Salamov A."/>
            <person name="Lipzen A."/>
            <person name="Labutti K."/>
            <person name="Barry K."/>
            <person name="Miao Y."/>
            <person name="Rahimi M.J."/>
            <person name="Shen Q."/>
            <person name="Grigoriev I.V."/>
            <person name="Kubicek C.P."/>
            <person name="Druzhinina I.S."/>
        </authorList>
    </citation>
    <scope>NUCLEOTIDE SEQUENCE [LARGE SCALE GENOMIC DNA]</scope>
    <source>
        <strain evidence="3">TUCIM 6016</strain>
    </source>
</reference>
<gene>
    <name evidence="2" type="ORF">BBK36DRAFT_1134597</name>
</gene>
<dbReference type="Proteomes" id="UP000241546">
    <property type="component" value="Unassembled WGS sequence"/>
</dbReference>
<dbReference type="GeneID" id="36600482"/>